<evidence type="ECO:0000313" key="2">
    <source>
        <dbReference type="Proteomes" id="UP001285908"/>
    </source>
</evidence>
<proteinExistence type="predicted"/>
<gene>
    <name evidence="1" type="ORF">B0T23DRAFT_324638</name>
</gene>
<protein>
    <submittedName>
        <fullName evidence="1">Uncharacterized protein</fullName>
    </submittedName>
</protein>
<dbReference type="GeneID" id="87873063"/>
<reference evidence="1 2" key="1">
    <citation type="journal article" date="2023" name="Mol. Phylogenet. Evol.">
        <title>Genome-scale phylogeny and comparative genomics of the fungal order Sordariales.</title>
        <authorList>
            <person name="Hensen N."/>
            <person name="Bonometti L."/>
            <person name="Westerberg I."/>
            <person name="Brannstrom I.O."/>
            <person name="Guillou S."/>
            <person name="Cros-Aarteil S."/>
            <person name="Calhoun S."/>
            <person name="Haridas S."/>
            <person name="Kuo A."/>
            <person name="Mondo S."/>
            <person name="Pangilinan J."/>
            <person name="Riley R."/>
            <person name="LaButti K."/>
            <person name="Andreopoulos B."/>
            <person name="Lipzen A."/>
            <person name="Chen C."/>
            <person name="Yan M."/>
            <person name="Daum C."/>
            <person name="Ng V."/>
            <person name="Clum A."/>
            <person name="Steindorff A."/>
            <person name="Ohm R.A."/>
            <person name="Martin F."/>
            <person name="Silar P."/>
            <person name="Natvig D.O."/>
            <person name="Lalanne C."/>
            <person name="Gautier V."/>
            <person name="Ament-Velasquez S.L."/>
            <person name="Kruys A."/>
            <person name="Hutchinson M.I."/>
            <person name="Powell A.J."/>
            <person name="Barry K."/>
            <person name="Miller A.N."/>
            <person name="Grigoriev I.V."/>
            <person name="Debuchy R."/>
            <person name="Gladieux P."/>
            <person name="Hiltunen Thoren M."/>
            <person name="Johannesson H."/>
        </authorList>
    </citation>
    <scope>NUCLEOTIDE SEQUENCE [LARGE SCALE GENOMIC DNA]</scope>
    <source>
        <strain evidence="1 2">FGSC 10403</strain>
    </source>
</reference>
<sequence>VDVSLVLSNVLTLAVALAKGRGLNFMSTGAASRFHSYLNPAPVLPPRESQVSTAAILPSLAYWRDCVLAYLYQANKVC</sequence>
<dbReference type="EMBL" id="JAULSX010000008">
    <property type="protein sequence ID" value="KAK3486476.1"/>
    <property type="molecule type" value="Genomic_DNA"/>
</dbReference>
<comment type="caution">
    <text evidence="1">The sequence shown here is derived from an EMBL/GenBank/DDBJ whole genome shotgun (WGS) entry which is preliminary data.</text>
</comment>
<dbReference type="AlphaFoldDB" id="A0AAJ0I054"/>
<accession>A0AAJ0I054</accession>
<dbReference type="RefSeq" id="XP_062689033.1">
    <property type="nucleotide sequence ID" value="XM_062835441.1"/>
</dbReference>
<evidence type="ECO:0000313" key="1">
    <source>
        <dbReference type="EMBL" id="KAK3486476.1"/>
    </source>
</evidence>
<name>A0AAJ0I054_9PEZI</name>
<keyword evidence="2" id="KW-1185">Reference proteome</keyword>
<dbReference type="Proteomes" id="UP001285908">
    <property type="component" value="Unassembled WGS sequence"/>
</dbReference>
<feature type="non-terminal residue" evidence="1">
    <location>
        <position position="1"/>
    </location>
</feature>
<organism evidence="1 2">
    <name type="scientific">Neurospora hispaniola</name>
    <dbReference type="NCBI Taxonomy" id="588809"/>
    <lineage>
        <taxon>Eukaryota</taxon>
        <taxon>Fungi</taxon>
        <taxon>Dikarya</taxon>
        <taxon>Ascomycota</taxon>
        <taxon>Pezizomycotina</taxon>
        <taxon>Sordariomycetes</taxon>
        <taxon>Sordariomycetidae</taxon>
        <taxon>Sordariales</taxon>
        <taxon>Sordariaceae</taxon>
        <taxon>Neurospora</taxon>
    </lineage>
</organism>